<name>A0A6G1LGI4_9PEZI</name>
<feature type="non-terminal residue" evidence="8">
    <location>
        <position position="1"/>
    </location>
</feature>
<evidence type="ECO:0000256" key="1">
    <source>
        <dbReference type="ARBA" id="ARBA00003420"/>
    </source>
</evidence>
<dbReference type="PANTHER" id="PTHR11132">
    <property type="entry name" value="SOLUTE CARRIER FAMILY 35"/>
    <property type="match status" value="1"/>
</dbReference>
<dbReference type="EMBL" id="ML995816">
    <property type="protein sequence ID" value="KAF2772063.1"/>
    <property type="molecule type" value="Genomic_DNA"/>
</dbReference>
<dbReference type="GO" id="GO:0000139">
    <property type="term" value="C:Golgi membrane"/>
    <property type="evidence" value="ECO:0007669"/>
    <property type="project" value="UniProtKB-SubCell"/>
</dbReference>
<evidence type="ECO:0000256" key="3">
    <source>
        <dbReference type="ARBA" id="ARBA00011182"/>
    </source>
</evidence>
<feature type="transmembrane region" description="Helical" evidence="7">
    <location>
        <begin position="61"/>
        <end position="79"/>
    </location>
</feature>
<feature type="transmembrane region" description="Helical" evidence="7">
    <location>
        <begin position="210"/>
        <end position="232"/>
    </location>
</feature>
<comment type="function">
    <text evidence="1 7">Involved in the import of GDP-mannose from the cytoplasm into the Golgi lumen.</text>
</comment>
<reference evidence="8" key="1">
    <citation type="journal article" date="2020" name="Stud. Mycol.">
        <title>101 Dothideomycetes genomes: a test case for predicting lifestyles and emergence of pathogens.</title>
        <authorList>
            <person name="Haridas S."/>
            <person name="Albert R."/>
            <person name="Binder M."/>
            <person name="Bloem J."/>
            <person name="Labutti K."/>
            <person name="Salamov A."/>
            <person name="Andreopoulos B."/>
            <person name="Baker S."/>
            <person name="Barry K."/>
            <person name="Bills G."/>
            <person name="Bluhm B."/>
            <person name="Cannon C."/>
            <person name="Castanera R."/>
            <person name="Culley D."/>
            <person name="Daum C."/>
            <person name="Ezra D."/>
            <person name="Gonzalez J."/>
            <person name="Henrissat B."/>
            <person name="Kuo A."/>
            <person name="Liang C."/>
            <person name="Lipzen A."/>
            <person name="Lutzoni F."/>
            <person name="Magnuson J."/>
            <person name="Mondo S."/>
            <person name="Nolan M."/>
            <person name="Ohm R."/>
            <person name="Pangilinan J."/>
            <person name="Park H.-J."/>
            <person name="Ramirez L."/>
            <person name="Alfaro M."/>
            <person name="Sun H."/>
            <person name="Tritt A."/>
            <person name="Yoshinaga Y."/>
            <person name="Zwiers L.-H."/>
            <person name="Turgeon B."/>
            <person name="Goodwin S."/>
            <person name="Spatafora J."/>
            <person name="Crous P."/>
            <person name="Grigoriev I."/>
        </authorList>
    </citation>
    <scope>NUCLEOTIDE SEQUENCE</scope>
    <source>
        <strain evidence="8">CBS 116005</strain>
    </source>
</reference>
<feature type="transmembrane region" description="Helical" evidence="7">
    <location>
        <begin position="91"/>
        <end position="110"/>
    </location>
</feature>
<keyword evidence="6 7" id="KW-0472">Membrane</keyword>
<keyword evidence="7" id="KW-0813">Transport</keyword>
<evidence type="ECO:0000256" key="2">
    <source>
        <dbReference type="ARBA" id="ARBA00010425"/>
    </source>
</evidence>
<dbReference type="GO" id="GO:0030659">
    <property type="term" value="C:cytoplasmic vesicle membrane"/>
    <property type="evidence" value="ECO:0007669"/>
    <property type="project" value="UniProtKB-SubCell"/>
</dbReference>
<feature type="transmembrane region" description="Helical" evidence="7">
    <location>
        <begin position="273"/>
        <end position="289"/>
    </location>
</feature>
<evidence type="ECO:0000256" key="7">
    <source>
        <dbReference type="RuleBase" id="RU367097"/>
    </source>
</evidence>
<evidence type="ECO:0000313" key="9">
    <source>
        <dbReference type="Proteomes" id="UP000799436"/>
    </source>
</evidence>
<feature type="transmembrane region" description="Helical" evidence="7">
    <location>
        <begin position="244"/>
        <end position="267"/>
    </location>
</feature>
<dbReference type="Proteomes" id="UP000799436">
    <property type="component" value="Unassembled WGS sequence"/>
</dbReference>
<comment type="subcellular location">
    <subcellularLocation>
        <location evidence="7">Golgi apparatus membrane</location>
        <topology evidence="7">Multi-pass membrane protein</topology>
    </subcellularLocation>
    <subcellularLocation>
        <location evidence="7">Cytoplasmic vesicle membrane</location>
        <topology evidence="7">Multi-pass membrane protein</topology>
    </subcellularLocation>
    <subcellularLocation>
        <location evidence="7">Endoplasmic reticulum membrane</location>
        <topology evidence="7">Multi-pass membrane protein</topology>
    </subcellularLocation>
</comment>
<organism evidence="8 9">
    <name type="scientific">Teratosphaeria nubilosa</name>
    <dbReference type="NCBI Taxonomy" id="161662"/>
    <lineage>
        <taxon>Eukaryota</taxon>
        <taxon>Fungi</taxon>
        <taxon>Dikarya</taxon>
        <taxon>Ascomycota</taxon>
        <taxon>Pezizomycotina</taxon>
        <taxon>Dothideomycetes</taxon>
        <taxon>Dothideomycetidae</taxon>
        <taxon>Mycosphaerellales</taxon>
        <taxon>Teratosphaeriaceae</taxon>
        <taxon>Teratosphaeria</taxon>
    </lineage>
</organism>
<accession>A0A6G1LGI4</accession>
<feature type="transmembrane region" description="Helical" evidence="7">
    <location>
        <begin position="117"/>
        <end position="136"/>
    </location>
</feature>
<dbReference type="InterPro" id="IPR050186">
    <property type="entry name" value="TPT_transporter"/>
</dbReference>
<protein>
    <recommendedName>
        <fullName evidence="7">GDP-mannose transporter</fullName>
        <shortName evidence="7">GMT</shortName>
    </recommendedName>
</protein>
<keyword evidence="7" id="KW-0968">Cytoplasmic vesicle</keyword>
<proteinExistence type="inferred from homology"/>
<comment type="similarity">
    <text evidence="2 7">Belongs to the TPT transporter family. SLC35D subfamily.</text>
</comment>
<keyword evidence="7" id="KW-0762">Sugar transport</keyword>
<keyword evidence="7" id="KW-0333">Golgi apparatus</keyword>
<keyword evidence="9" id="KW-1185">Reference proteome</keyword>
<keyword evidence="7" id="KW-0256">Endoplasmic reticulum</keyword>
<evidence type="ECO:0000256" key="4">
    <source>
        <dbReference type="ARBA" id="ARBA00022692"/>
    </source>
</evidence>
<evidence type="ECO:0000256" key="6">
    <source>
        <dbReference type="ARBA" id="ARBA00023136"/>
    </source>
</evidence>
<gene>
    <name evidence="8" type="ORF">EJ03DRAFT_267377</name>
</gene>
<feature type="transmembrane region" description="Helical" evidence="7">
    <location>
        <begin position="186"/>
        <end position="204"/>
    </location>
</feature>
<comment type="subunit">
    <text evidence="3 7">Homooligomer.</text>
</comment>
<dbReference type="GO" id="GO:0005789">
    <property type="term" value="C:endoplasmic reticulum membrane"/>
    <property type="evidence" value="ECO:0007669"/>
    <property type="project" value="UniProtKB-SubCell"/>
</dbReference>
<evidence type="ECO:0000256" key="5">
    <source>
        <dbReference type="ARBA" id="ARBA00022989"/>
    </source>
</evidence>
<evidence type="ECO:0000313" key="8">
    <source>
        <dbReference type="EMBL" id="KAF2772063.1"/>
    </source>
</evidence>
<keyword evidence="5 7" id="KW-1133">Transmembrane helix</keyword>
<feature type="transmembrane region" description="Helical" evidence="7">
    <location>
        <begin position="156"/>
        <end position="174"/>
    </location>
</feature>
<sequence>VFINKRIFTSLPIRHAQVSFAACQFAITAGALYAASSRRLTASAANPGIIKGTQLFERKNLDALSVLPLALGMLASVVLTNASLAYSSIPFYQVARVLTTPSVAALEYLVLRKTVPLAAGLTLVPVCLGVGLVSWFDTIAAASVQAEAAGSTTPLGVQFAGLSFVAAAAYTVLIKKYHQSTECSSPQLLLAQGPVSVVLMLYIIPFSDDITGWCSVGLSTWLIVLLSGLLACGLHVSQFLIIDGLGPVASTVVGHFKTCLIITIGWLTTGRSLPGGSVLGILLAVGGIIA</sequence>
<dbReference type="AlphaFoldDB" id="A0A6G1LGI4"/>
<keyword evidence="4 7" id="KW-0812">Transmembrane</keyword>
<dbReference type="OrthoDB" id="5547497at2759"/>